<comment type="caution">
    <text evidence="1">The sequence shown here is derived from an EMBL/GenBank/DDBJ whole genome shotgun (WGS) entry which is preliminary data.</text>
</comment>
<proteinExistence type="predicted"/>
<protein>
    <submittedName>
        <fullName evidence="1">Uncharacterized protein</fullName>
    </submittedName>
</protein>
<name>A0A2T9Z8F9_9FUNG</name>
<accession>A0A2T9Z8F9</accession>
<dbReference type="EMBL" id="MBFS01001551">
    <property type="protein sequence ID" value="PVV00879.1"/>
    <property type="molecule type" value="Genomic_DNA"/>
</dbReference>
<evidence type="ECO:0000313" key="1">
    <source>
        <dbReference type="EMBL" id="PVV00879.1"/>
    </source>
</evidence>
<sequence length="86" mass="9418">YLSSIEDLVSALTGKAETSDNIPGNSRVYYLQIYLKDAIRGIRIRAKASSEIHHGIHVKGYSKDKGGSAKSNRSVSQYLSCTLTLD</sequence>
<feature type="non-terminal residue" evidence="1">
    <location>
        <position position="1"/>
    </location>
</feature>
<dbReference type="AlphaFoldDB" id="A0A2T9Z8F9"/>
<keyword evidence="2" id="KW-1185">Reference proteome</keyword>
<reference evidence="1 2" key="1">
    <citation type="journal article" date="2018" name="MBio">
        <title>Comparative Genomics Reveals the Core Gene Toolbox for the Fungus-Insect Symbiosis.</title>
        <authorList>
            <person name="Wang Y."/>
            <person name="Stata M."/>
            <person name="Wang W."/>
            <person name="Stajich J.E."/>
            <person name="White M.M."/>
            <person name="Moncalvo J.M."/>
        </authorList>
    </citation>
    <scope>NUCLEOTIDE SEQUENCE [LARGE SCALE GENOMIC DNA]</scope>
    <source>
        <strain evidence="1 2">SC-DP-2</strain>
    </source>
</reference>
<organism evidence="1 2">
    <name type="scientific">Smittium megazygosporum</name>
    <dbReference type="NCBI Taxonomy" id="133381"/>
    <lineage>
        <taxon>Eukaryota</taxon>
        <taxon>Fungi</taxon>
        <taxon>Fungi incertae sedis</taxon>
        <taxon>Zoopagomycota</taxon>
        <taxon>Kickxellomycotina</taxon>
        <taxon>Harpellomycetes</taxon>
        <taxon>Harpellales</taxon>
        <taxon>Legeriomycetaceae</taxon>
        <taxon>Smittium</taxon>
    </lineage>
</organism>
<feature type="non-terminal residue" evidence="1">
    <location>
        <position position="86"/>
    </location>
</feature>
<dbReference type="Proteomes" id="UP000245609">
    <property type="component" value="Unassembled WGS sequence"/>
</dbReference>
<gene>
    <name evidence="1" type="ORF">BB560_004723</name>
</gene>
<evidence type="ECO:0000313" key="2">
    <source>
        <dbReference type="Proteomes" id="UP000245609"/>
    </source>
</evidence>